<reference evidence="2" key="1">
    <citation type="submission" date="2021-05" db="EMBL/GenBank/DDBJ databases">
        <authorList>
            <person name="Khan N."/>
        </authorList>
    </citation>
    <scope>NUCLEOTIDE SEQUENCE</scope>
</reference>
<dbReference type="AlphaFoldDB" id="A0A8J2NE55"/>
<evidence type="ECO:0000313" key="2">
    <source>
        <dbReference type="EMBL" id="CAG7556505.1"/>
    </source>
</evidence>
<comment type="caution">
    <text evidence="2">The sequence shown here is derived from an EMBL/GenBank/DDBJ whole genome shotgun (WGS) entry which is preliminary data.</text>
</comment>
<evidence type="ECO:0000256" key="1">
    <source>
        <dbReference type="SAM" id="MobiDB-lite"/>
    </source>
</evidence>
<dbReference type="Proteomes" id="UP000693738">
    <property type="component" value="Unassembled WGS sequence"/>
</dbReference>
<organism evidence="2 3">
    <name type="scientific">Fusarium equiseti</name>
    <name type="common">Fusarium scirpi</name>
    <dbReference type="NCBI Taxonomy" id="61235"/>
    <lineage>
        <taxon>Eukaryota</taxon>
        <taxon>Fungi</taxon>
        <taxon>Dikarya</taxon>
        <taxon>Ascomycota</taxon>
        <taxon>Pezizomycotina</taxon>
        <taxon>Sordariomycetes</taxon>
        <taxon>Hypocreomycetidae</taxon>
        <taxon>Hypocreales</taxon>
        <taxon>Nectriaceae</taxon>
        <taxon>Fusarium</taxon>
        <taxon>Fusarium incarnatum-equiseti species complex</taxon>
    </lineage>
</organism>
<dbReference type="EMBL" id="CAJSTJ010000099">
    <property type="protein sequence ID" value="CAG7556505.1"/>
    <property type="molecule type" value="Genomic_DNA"/>
</dbReference>
<proteinExistence type="predicted"/>
<feature type="region of interest" description="Disordered" evidence="1">
    <location>
        <begin position="45"/>
        <end position="93"/>
    </location>
</feature>
<name>A0A8J2NE55_FUSEQ</name>
<sequence>MFDIVTEAEWRECMRERKDMPDPLPRIAEKRFLFDVLSDNSEDRVGKVDSERYCDETNESTKKGDRDISDYKPSEKLDNSDLKIRKNPAPEAR</sequence>
<accession>A0A8J2NE55</accession>
<feature type="compositionally biased region" description="Basic and acidic residues" evidence="1">
    <location>
        <begin position="45"/>
        <end position="84"/>
    </location>
</feature>
<protein>
    <submittedName>
        <fullName evidence="2">Uncharacterized protein</fullName>
    </submittedName>
</protein>
<gene>
    <name evidence="2" type="ORF">FEQUK3_LOCUS2250</name>
</gene>
<evidence type="ECO:0000313" key="3">
    <source>
        <dbReference type="Proteomes" id="UP000693738"/>
    </source>
</evidence>